<reference evidence="1 2" key="1">
    <citation type="journal article" date="2023" name="Plants (Basel)">
        <title>Bridging the Gap: Combining Genomics and Transcriptomics Approaches to Understand Stylosanthes scabra, an Orphan Legume from the Brazilian Caatinga.</title>
        <authorList>
            <person name="Ferreira-Neto J.R.C."/>
            <person name="da Silva M.D."/>
            <person name="Binneck E."/>
            <person name="de Melo N.F."/>
            <person name="da Silva R.H."/>
            <person name="de Melo A.L.T.M."/>
            <person name="Pandolfi V."/>
            <person name="Bustamante F.O."/>
            <person name="Brasileiro-Vidal A.C."/>
            <person name="Benko-Iseppon A.M."/>
        </authorList>
    </citation>
    <scope>NUCLEOTIDE SEQUENCE [LARGE SCALE GENOMIC DNA]</scope>
    <source>
        <tissue evidence="1">Leaves</tissue>
    </source>
</reference>
<comment type="caution">
    <text evidence="1">The sequence shown here is derived from an EMBL/GenBank/DDBJ whole genome shotgun (WGS) entry which is preliminary data.</text>
</comment>
<proteinExistence type="predicted"/>
<dbReference type="EMBL" id="JASCZI010242670">
    <property type="protein sequence ID" value="MED6211774.1"/>
    <property type="molecule type" value="Genomic_DNA"/>
</dbReference>
<evidence type="ECO:0000313" key="1">
    <source>
        <dbReference type="EMBL" id="MED6211774.1"/>
    </source>
</evidence>
<keyword evidence="2" id="KW-1185">Reference proteome</keyword>
<feature type="non-terminal residue" evidence="1">
    <location>
        <position position="251"/>
    </location>
</feature>
<gene>
    <name evidence="1" type="ORF">PIB30_076788</name>
</gene>
<sequence>MCETAARTHSNWPTFSSLFEGLEQYIPTRPSPHMPTDLGLTLSPSAPPLPGRHSVSHIDIAGSAFRHYDAEAMQGRHLSFSKEAPPQQPQGRPIGNITLTTWSSQPVCSIDIVHQIVCICTLQPQAPTRQKLGNYLARPPLIQTAFSLDLLSIVGCFFLNLSQWSSNACDGQVRFNNGRLCFRNKLLIFADVTINPPPPAYGSPISGECIMKPPSCSSKHGTSDEGACTVRLTYGPKLGLGLLALRIDGIQ</sequence>
<organism evidence="1 2">
    <name type="scientific">Stylosanthes scabra</name>
    <dbReference type="NCBI Taxonomy" id="79078"/>
    <lineage>
        <taxon>Eukaryota</taxon>
        <taxon>Viridiplantae</taxon>
        <taxon>Streptophyta</taxon>
        <taxon>Embryophyta</taxon>
        <taxon>Tracheophyta</taxon>
        <taxon>Spermatophyta</taxon>
        <taxon>Magnoliopsida</taxon>
        <taxon>eudicotyledons</taxon>
        <taxon>Gunneridae</taxon>
        <taxon>Pentapetalae</taxon>
        <taxon>rosids</taxon>
        <taxon>fabids</taxon>
        <taxon>Fabales</taxon>
        <taxon>Fabaceae</taxon>
        <taxon>Papilionoideae</taxon>
        <taxon>50 kb inversion clade</taxon>
        <taxon>dalbergioids sensu lato</taxon>
        <taxon>Dalbergieae</taxon>
        <taxon>Pterocarpus clade</taxon>
        <taxon>Stylosanthes</taxon>
    </lineage>
</organism>
<protein>
    <submittedName>
        <fullName evidence="1">Uncharacterized protein</fullName>
    </submittedName>
</protein>
<name>A0ABU6YNK8_9FABA</name>
<accession>A0ABU6YNK8</accession>
<evidence type="ECO:0000313" key="2">
    <source>
        <dbReference type="Proteomes" id="UP001341840"/>
    </source>
</evidence>
<dbReference type="Proteomes" id="UP001341840">
    <property type="component" value="Unassembled WGS sequence"/>
</dbReference>